<reference evidence="7" key="1">
    <citation type="submission" date="2020-07" db="EMBL/GenBank/DDBJ databases">
        <title>Huge and variable diversity of episymbiotic CPR bacteria and DPANN archaea in groundwater ecosystems.</title>
        <authorList>
            <person name="He C.Y."/>
            <person name="Keren R."/>
            <person name="Whittaker M."/>
            <person name="Farag I.F."/>
            <person name="Doudna J."/>
            <person name="Cate J.H.D."/>
            <person name="Banfield J.F."/>
        </authorList>
    </citation>
    <scope>NUCLEOTIDE SEQUENCE</scope>
    <source>
        <strain evidence="7">NC_groundwater_1296_Ag_S-0.2um_52_80</strain>
    </source>
</reference>
<gene>
    <name evidence="4" type="primary">rpl22</name>
    <name evidence="7" type="ORF">HY544_01295</name>
</gene>
<protein>
    <recommendedName>
        <fullName evidence="4">Large ribosomal subunit protein uL22</fullName>
    </recommendedName>
</protein>
<dbReference type="GO" id="GO:0003735">
    <property type="term" value="F:structural constituent of ribosome"/>
    <property type="evidence" value="ECO:0007669"/>
    <property type="project" value="UniProtKB-UniRule"/>
</dbReference>
<evidence type="ECO:0000313" key="8">
    <source>
        <dbReference type="Proteomes" id="UP000732298"/>
    </source>
</evidence>
<keyword evidence="4 6" id="KW-0694">RNA-binding</keyword>
<comment type="function">
    <text evidence="4 6">This protein binds specifically to 23S rRNA. It makes multiple contacts with different domains of the 23S rRNA in the assembled 50S subunit and ribosome.</text>
</comment>
<keyword evidence="4 6" id="KW-0699">rRNA-binding</keyword>
<dbReference type="PANTHER" id="PTHR11593:SF10">
    <property type="entry name" value="60S RIBOSOMAL PROTEIN L17"/>
    <property type="match status" value="1"/>
</dbReference>
<dbReference type="NCBIfam" id="NF003260">
    <property type="entry name" value="PRK04223.1"/>
    <property type="match status" value="1"/>
</dbReference>
<dbReference type="Pfam" id="PF00237">
    <property type="entry name" value="Ribosomal_L22"/>
    <property type="match status" value="1"/>
</dbReference>
<evidence type="ECO:0000256" key="2">
    <source>
        <dbReference type="ARBA" id="ARBA00022980"/>
    </source>
</evidence>
<evidence type="ECO:0000256" key="5">
    <source>
        <dbReference type="RuleBase" id="RU004005"/>
    </source>
</evidence>
<proteinExistence type="inferred from homology"/>
<dbReference type="NCBIfam" id="TIGR01038">
    <property type="entry name" value="uL22_arch_euk"/>
    <property type="match status" value="1"/>
</dbReference>
<comment type="subunit">
    <text evidence="4 6">Part of the 50S ribosomal subunit.</text>
</comment>
<dbReference type="PANTHER" id="PTHR11593">
    <property type="entry name" value="60S RIBOSOMAL PROTEIN L17"/>
    <property type="match status" value="1"/>
</dbReference>
<dbReference type="InterPro" id="IPR057265">
    <property type="entry name" value="Ribosomal_uL22_arc-type"/>
</dbReference>
<name>A0A8T3YKJ7_9ARCH</name>
<dbReference type="SUPFAM" id="SSF54843">
    <property type="entry name" value="Ribosomal protein L22"/>
    <property type="match status" value="1"/>
</dbReference>
<dbReference type="GO" id="GO:0019843">
    <property type="term" value="F:rRNA binding"/>
    <property type="evidence" value="ECO:0007669"/>
    <property type="project" value="UniProtKB-UniRule"/>
</dbReference>
<dbReference type="GO" id="GO:0022625">
    <property type="term" value="C:cytosolic large ribosomal subunit"/>
    <property type="evidence" value="ECO:0007669"/>
    <property type="project" value="UniProtKB-UniRule"/>
</dbReference>
<dbReference type="Proteomes" id="UP000732298">
    <property type="component" value="Unassembled WGS sequence"/>
</dbReference>
<dbReference type="InterPro" id="IPR036394">
    <property type="entry name" value="Ribosomal_uL22_sf"/>
</dbReference>
<evidence type="ECO:0000313" key="7">
    <source>
        <dbReference type="EMBL" id="MBI4210127.1"/>
    </source>
</evidence>
<dbReference type="InterPro" id="IPR005721">
    <property type="entry name" value="Ribosomal_uL22_euk/arc"/>
</dbReference>
<evidence type="ECO:0000256" key="4">
    <source>
        <dbReference type="HAMAP-Rule" id="MF_01331"/>
    </source>
</evidence>
<comment type="caution">
    <text evidence="7">The sequence shown here is derived from an EMBL/GenBank/DDBJ whole genome shotgun (WGS) entry which is preliminary data.</text>
</comment>
<organism evidence="7 8">
    <name type="scientific">Candidatus Iainarchaeum sp</name>
    <dbReference type="NCBI Taxonomy" id="3101447"/>
    <lineage>
        <taxon>Archaea</taxon>
        <taxon>Candidatus Iainarchaeota</taxon>
        <taxon>Candidatus Iainarchaeia</taxon>
        <taxon>Candidatus Iainarchaeales</taxon>
        <taxon>Candidatus Iainarchaeaceae</taxon>
        <taxon>Candidatus Iainarchaeum</taxon>
    </lineage>
</organism>
<evidence type="ECO:0000256" key="6">
    <source>
        <dbReference type="RuleBase" id="RU004007"/>
    </source>
</evidence>
<dbReference type="Gene3D" id="3.90.470.10">
    <property type="entry name" value="Ribosomal protein L22/L17"/>
    <property type="match status" value="1"/>
</dbReference>
<dbReference type="AlphaFoldDB" id="A0A8T3YKJ7"/>
<keyword evidence="2 4" id="KW-0689">Ribosomal protein</keyword>
<comment type="function">
    <text evidence="4">The globular domain of the protein is located near the polypeptide exit tunnel on the outside of the subunit, while an extended beta-hairpin is found that lines the wall of the exit tunnel in the center of the 70S ribosome.</text>
</comment>
<dbReference type="GO" id="GO:0002181">
    <property type="term" value="P:cytoplasmic translation"/>
    <property type="evidence" value="ECO:0007669"/>
    <property type="project" value="TreeGrafter"/>
</dbReference>
<dbReference type="InterPro" id="IPR001063">
    <property type="entry name" value="Ribosomal_uL22"/>
</dbReference>
<accession>A0A8T3YKJ7</accession>
<dbReference type="HAMAP" id="MF_01331_A">
    <property type="entry name" value="Ribosomal_uL22_A"/>
    <property type="match status" value="1"/>
</dbReference>
<evidence type="ECO:0000256" key="1">
    <source>
        <dbReference type="ARBA" id="ARBA00009451"/>
    </source>
</evidence>
<comment type="similarity">
    <text evidence="1 4 5">Belongs to the universal ribosomal protein uL22 family.</text>
</comment>
<evidence type="ECO:0000256" key="3">
    <source>
        <dbReference type="ARBA" id="ARBA00023274"/>
    </source>
</evidence>
<sequence>MTIYMVKKEYQIQGLVQAKSTAKAMMKNKPVSLKYSLEIMSNIKGMRVDKAITWLNRIIRMEEFLPLRRYNKKVGHKRGEAKGFAKAGRYPIRCLKAFVELLNSVKANADYKGLDSENLLIAHMFASQGFGRRSYQPQGRISGKARSSKSTHLEVVVREAR</sequence>
<dbReference type="EMBL" id="JACQPB010000019">
    <property type="protein sequence ID" value="MBI4210127.1"/>
    <property type="molecule type" value="Genomic_DNA"/>
</dbReference>
<keyword evidence="3 4" id="KW-0687">Ribonucleoprotein</keyword>